<dbReference type="PANTHER" id="PTHR33867:SF1">
    <property type="entry name" value="RIBOSOME MATURATION FACTOR RIMP"/>
    <property type="match status" value="1"/>
</dbReference>
<dbReference type="Pfam" id="PF02576">
    <property type="entry name" value="RimP_N"/>
    <property type="match status" value="1"/>
</dbReference>
<comment type="similarity">
    <text evidence="3">Belongs to the RimP family.</text>
</comment>
<protein>
    <recommendedName>
        <fullName evidence="3">Ribosome maturation factor RimP</fullName>
    </recommendedName>
</protein>
<dbReference type="OrthoDB" id="9805006at2"/>
<dbReference type="GO" id="GO:0000028">
    <property type="term" value="P:ribosomal small subunit assembly"/>
    <property type="evidence" value="ECO:0007669"/>
    <property type="project" value="TreeGrafter"/>
</dbReference>
<dbReference type="HAMAP" id="MF_01077">
    <property type="entry name" value="RimP"/>
    <property type="match status" value="1"/>
</dbReference>
<proteinExistence type="inferred from homology"/>
<dbReference type="Gene3D" id="2.30.30.180">
    <property type="entry name" value="Ribosome maturation factor RimP, C-terminal domain"/>
    <property type="match status" value="1"/>
</dbReference>
<dbReference type="CDD" id="cd01734">
    <property type="entry name" value="YlxS_C"/>
    <property type="match status" value="1"/>
</dbReference>
<dbReference type="SUPFAM" id="SSF74942">
    <property type="entry name" value="YhbC-like, C-terminal domain"/>
    <property type="match status" value="1"/>
</dbReference>
<evidence type="ECO:0000259" key="4">
    <source>
        <dbReference type="Pfam" id="PF02576"/>
    </source>
</evidence>
<dbReference type="Proteomes" id="UP000235589">
    <property type="component" value="Chromosome"/>
</dbReference>
<dbReference type="Gene3D" id="3.30.300.70">
    <property type="entry name" value="RimP-like superfamily, N-terminal"/>
    <property type="match status" value="1"/>
</dbReference>
<sequence>MGAMTFSKIEKIIFDLAEPIAEENGIYIYDVEFIKEGGHWFLRVYLDKPEENEYISIDECEEFSRKLSDVLDRSDPISQNYYLEVSSPGIERKIRRAEHFEASKGEIVDVGLYKAINGSKTLTGELMGLDDEDNVLLKIDGETVKIPIKQTTVIRTHFEF</sequence>
<keyword evidence="2 3" id="KW-0690">Ribosome biogenesis</keyword>
<dbReference type="AlphaFoldDB" id="A0A2K9P471"/>
<dbReference type="InterPro" id="IPR028989">
    <property type="entry name" value="RimP_N"/>
</dbReference>
<feature type="domain" description="Ribosome maturation factor RimP N-terminal" evidence="4">
    <location>
        <begin position="16"/>
        <end position="91"/>
    </location>
</feature>
<dbReference type="KEGG" id="mpec:B9O19_01871"/>
<dbReference type="GO" id="GO:0006412">
    <property type="term" value="P:translation"/>
    <property type="evidence" value="ECO:0007669"/>
    <property type="project" value="TreeGrafter"/>
</dbReference>
<evidence type="ECO:0000256" key="2">
    <source>
        <dbReference type="ARBA" id="ARBA00022517"/>
    </source>
</evidence>
<dbReference type="PANTHER" id="PTHR33867">
    <property type="entry name" value="RIBOSOME MATURATION FACTOR RIMP"/>
    <property type="match status" value="1"/>
</dbReference>
<keyword evidence="1 3" id="KW-0963">Cytoplasm</keyword>
<dbReference type="GO" id="GO:0005829">
    <property type="term" value="C:cytosol"/>
    <property type="evidence" value="ECO:0007669"/>
    <property type="project" value="TreeGrafter"/>
</dbReference>
<evidence type="ECO:0000256" key="3">
    <source>
        <dbReference type="HAMAP-Rule" id="MF_01077"/>
    </source>
</evidence>
<dbReference type="EMBL" id="CP020991">
    <property type="protein sequence ID" value="AUO20020.1"/>
    <property type="molecule type" value="Genomic_DNA"/>
</dbReference>
<accession>A0A2K9P471</accession>
<comment type="function">
    <text evidence="3">Required for maturation of 30S ribosomal subunits.</text>
</comment>
<dbReference type="InterPro" id="IPR036847">
    <property type="entry name" value="RimP_C_sf"/>
</dbReference>
<evidence type="ECO:0000259" key="5">
    <source>
        <dbReference type="Pfam" id="PF17384"/>
    </source>
</evidence>
<reference evidence="6 7" key="1">
    <citation type="submission" date="2017-04" db="EMBL/GenBank/DDBJ databases">
        <title>Monoglobus pectinilyticus 14 draft genome.</title>
        <authorList>
            <person name="Kim C."/>
            <person name="Rosendale D.I."/>
            <person name="Kelly W.J."/>
            <person name="Tannock G.W."/>
            <person name="Patchett M.L."/>
            <person name="Jordens J.Z."/>
        </authorList>
    </citation>
    <scope>NUCLEOTIDE SEQUENCE [LARGE SCALE GENOMIC DNA]</scope>
    <source>
        <strain evidence="6 7">14</strain>
    </source>
</reference>
<dbReference type="InterPro" id="IPR003728">
    <property type="entry name" value="Ribosome_maturation_RimP"/>
</dbReference>
<dbReference type="FunFam" id="3.30.300.70:FF:000001">
    <property type="entry name" value="Ribosome maturation factor RimP"/>
    <property type="match status" value="1"/>
</dbReference>
<feature type="domain" description="Ribosome maturation factor RimP C-terminal" evidence="5">
    <location>
        <begin position="94"/>
        <end position="160"/>
    </location>
</feature>
<dbReference type="Pfam" id="PF17384">
    <property type="entry name" value="DUF150_C"/>
    <property type="match status" value="1"/>
</dbReference>
<gene>
    <name evidence="3" type="primary">rimP</name>
    <name evidence="6" type="ORF">B9O19_01871</name>
</gene>
<name>A0A2K9P471_9FIRM</name>
<dbReference type="SUPFAM" id="SSF75420">
    <property type="entry name" value="YhbC-like, N-terminal domain"/>
    <property type="match status" value="1"/>
</dbReference>
<evidence type="ECO:0000313" key="7">
    <source>
        <dbReference type="Proteomes" id="UP000235589"/>
    </source>
</evidence>
<comment type="subcellular location">
    <subcellularLocation>
        <location evidence="3">Cytoplasm</location>
    </subcellularLocation>
</comment>
<dbReference type="InterPro" id="IPR028998">
    <property type="entry name" value="RimP_C"/>
</dbReference>
<evidence type="ECO:0000256" key="1">
    <source>
        <dbReference type="ARBA" id="ARBA00022490"/>
    </source>
</evidence>
<organism evidence="6 7">
    <name type="scientific">Monoglobus pectinilyticus</name>
    <dbReference type="NCBI Taxonomy" id="1981510"/>
    <lineage>
        <taxon>Bacteria</taxon>
        <taxon>Bacillati</taxon>
        <taxon>Bacillota</taxon>
        <taxon>Clostridia</taxon>
        <taxon>Monoglobales</taxon>
        <taxon>Monoglobaceae</taxon>
        <taxon>Monoglobus</taxon>
    </lineage>
</organism>
<evidence type="ECO:0000313" key="6">
    <source>
        <dbReference type="EMBL" id="AUO20020.1"/>
    </source>
</evidence>
<keyword evidence="7" id="KW-1185">Reference proteome</keyword>
<dbReference type="InterPro" id="IPR035956">
    <property type="entry name" value="RimP_N_sf"/>
</dbReference>